<comment type="caution">
    <text evidence="1">The sequence shown here is derived from an EMBL/GenBank/DDBJ whole genome shotgun (WGS) entry which is preliminary data.</text>
</comment>
<dbReference type="Proteomes" id="UP000178820">
    <property type="component" value="Unassembled WGS sequence"/>
</dbReference>
<reference evidence="1 2" key="1">
    <citation type="journal article" date="2016" name="Nat. Commun.">
        <title>Thousands of microbial genomes shed light on interconnected biogeochemical processes in an aquifer system.</title>
        <authorList>
            <person name="Anantharaman K."/>
            <person name="Brown C.T."/>
            <person name="Hug L.A."/>
            <person name="Sharon I."/>
            <person name="Castelle C.J."/>
            <person name="Probst A.J."/>
            <person name="Thomas B.C."/>
            <person name="Singh A."/>
            <person name="Wilkins M.J."/>
            <person name="Karaoz U."/>
            <person name="Brodie E.L."/>
            <person name="Williams K.H."/>
            <person name="Hubbard S.S."/>
            <person name="Banfield J.F."/>
        </authorList>
    </citation>
    <scope>NUCLEOTIDE SEQUENCE [LARGE SCALE GENOMIC DNA]</scope>
</reference>
<dbReference type="EMBL" id="MHOT01000012">
    <property type="protein sequence ID" value="OGZ69338.1"/>
    <property type="molecule type" value="Genomic_DNA"/>
</dbReference>
<evidence type="ECO:0000313" key="2">
    <source>
        <dbReference type="Proteomes" id="UP000178820"/>
    </source>
</evidence>
<evidence type="ECO:0000313" key="1">
    <source>
        <dbReference type="EMBL" id="OGZ69338.1"/>
    </source>
</evidence>
<dbReference type="AlphaFoldDB" id="A0A1G2I5L0"/>
<gene>
    <name evidence="1" type="ORF">A3D44_02665</name>
</gene>
<organism evidence="1 2">
    <name type="scientific">Candidatus Staskawiczbacteria bacterium RIFCSPHIGHO2_02_FULL_42_22</name>
    <dbReference type="NCBI Taxonomy" id="1802207"/>
    <lineage>
        <taxon>Bacteria</taxon>
        <taxon>Candidatus Staskawicziibacteriota</taxon>
    </lineage>
</organism>
<dbReference type="STRING" id="1802207.A3D44_02665"/>
<proteinExistence type="predicted"/>
<accession>A0A1G2I5L0</accession>
<protein>
    <submittedName>
        <fullName evidence="1">Uncharacterized protein</fullName>
    </submittedName>
</protein>
<name>A0A1G2I5L0_9BACT</name>
<sequence length="161" mass="18487">MLFLVQKPKEAIVKKFILVVRGQLYSDGQFDEFVFWKIKSVIEKLRFAINDGSVLVLTSFAPDDLQSAGIIANYLCAKFQGCEIPNSSHDDVGRKKFIELVDSYSSAADVIIVVMSPEKIEDFLPEFLLQRFDGMWMRPHALQVDEAYIVHFDTKRVEHVR</sequence>